<sequence length="300" mass="33979">MSENSGASQSPGATPQQVQGPYFLAQISKLAKTAQFYWYLSHVFAIFFMALCTIISVFKGNFNYSAIRYYQLSITSIIITYLIVIRQTYRAKPITFLFSQFFQLVGDDNVQYLLLASMLRFFASRIYGGINATTLQPFTIFALFHSLSYFQSMILPFLSPLSAGTKQKISSGIQSFVKKYNETSLMIASNMELMTAVTYSVQTFISVVTMKILKPSLFAMNLKTVCMCASYVTFCKVRYDQSRYMQTLINSYDMRFNQLIYGSRFIPQSLKGILVQLRSLIISVLGHISLPATHPAQAEN</sequence>
<accession>A0A7D9D015</accession>
<comment type="subcellular location">
    <subcellularLocation>
        <location evidence="1">Membrane</location>
        <topology evidence="1">Multi-pass membrane protein</topology>
    </subcellularLocation>
</comment>
<evidence type="ECO:0000256" key="4">
    <source>
        <dbReference type="ARBA" id="ARBA00023136"/>
    </source>
</evidence>
<dbReference type="InterPro" id="IPR051645">
    <property type="entry name" value="PER33/POM33_regulator"/>
</dbReference>
<keyword evidence="3 5" id="KW-1133">Transmembrane helix</keyword>
<dbReference type="GO" id="GO:0071786">
    <property type="term" value="P:endoplasmic reticulum tubular network organization"/>
    <property type="evidence" value="ECO:0007669"/>
    <property type="project" value="TreeGrafter"/>
</dbReference>
<dbReference type="GO" id="GO:0061024">
    <property type="term" value="P:membrane organization"/>
    <property type="evidence" value="ECO:0007669"/>
    <property type="project" value="TreeGrafter"/>
</dbReference>
<keyword evidence="2 5" id="KW-0812">Transmembrane</keyword>
<feature type="transmembrane region" description="Helical" evidence="5">
    <location>
        <begin position="36"/>
        <end position="58"/>
    </location>
</feature>
<gene>
    <name evidence="6" type="ORF">DEBR0S6_04368G</name>
</gene>
<reference evidence="6 7" key="1">
    <citation type="submission" date="2019-07" db="EMBL/GenBank/DDBJ databases">
        <authorList>
            <person name="Friedrich A."/>
            <person name="Schacherer J."/>
        </authorList>
    </citation>
    <scope>NUCLEOTIDE SEQUENCE [LARGE SCALE GENOMIC DNA]</scope>
</reference>
<name>A0A7D9D015_DEKBR</name>
<keyword evidence="4 5" id="KW-0472">Membrane</keyword>
<keyword evidence="7" id="KW-1185">Reference proteome</keyword>
<evidence type="ECO:0000256" key="2">
    <source>
        <dbReference type="ARBA" id="ARBA00022692"/>
    </source>
</evidence>
<protein>
    <submittedName>
        <fullName evidence="6">DEBR0S6_04368g1_1</fullName>
    </submittedName>
</protein>
<dbReference type="GO" id="GO:0016020">
    <property type="term" value="C:membrane"/>
    <property type="evidence" value="ECO:0007669"/>
    <property type="project" value="UniProtKB-SubCell"/>
</dbReference>
<dbReference type="EMBL" id="CABFWN010000006">
    <property type="protein sequence ID" value="VUG19958.1"/>
    <property type="molecule type" value="Genomic_DNA"/>
</dbReference>
<dbReference type="PANTHER" id="PTHR12703">
    <property type="entry name" value="TRANSMEMBRANE PROTEIN 33"/>
    <property type="match status" value="1"/>
</dbReference>
<proteinExistence type="predicted"/>
<evidence type="ECO:0000256" key="5">
    <source>
        <dbReference type="SAM" id="Phobius"/>
    </source>
</evidence>
<dbReference type="GO" id="GO:0005783">
    <property type="term" value="C:endoplasmic reticulum"/>
    <property type="evidence" value="ECO:0007669"/>
    <property type="project" value="TreeGrafter"/>
</dbReference>
<feature type="transmembrane region" description="Helical" evidence="5">
    <location>
        <begin position="70"/>
        <end position="89"/>
    </location>
</feature>
<dbReference type="AlphaFoldDB" id="A0A7D9D015"/>
<evidence type="ECO:0000256" key="3">
    <source>
        <dbReference type="ARBA" id="ARBA00022989"/>
    </source>
</evidence>
<dbReference type="PANTHER" id="PTHR12703:SF4">
    <property type="entry name" value="TRANSMEMBRANE PROTEIN 33"/>
    <property type="match status" value="1"/>
</dbReference>
<evidence type="ECO:0000256" key="1">
    <source>
        <dbReference type="ARBA" id="ARBA00004141"/>
    </source>
</evidence>
<evidence type="ECO:0000313" key="7">
    <source>
        <dbReference type="Proteomes" id="UP000478008"/>
    </source>
</evidence>
<organism evidence="6 7">
    <name type="scientific">Dekkera bruxellensis</name>
    <name type="common">Brettanomyces custersii</name>
    <dbReference type="NCBI Taxonomy" id="5007"/>
    <lineage>
        <taxon>Eukaryota</taxon>
        <taxon>Fungi</taxon>
        <taxon>Dikarya</taxon>
        <taxon>Ascomycota</taxon>
        <taxon>Saccharomycotina</taxon>
        <taxon>Pichiomycetes</taxon>
        <taxon>Pichiales</taxon>
        <taxon>Pichiaceae</taxon>
        <taxon>Brettanomyces</taxon>
    </lineage>
</organism>
<evidence type="ECO:0000313" key="6">
    <source>
        <dbReference type="EMBL" id="VUG19958.1"/>
    </source>
</evidence>
<dbReference type="Proteomes" id="UP000478008">
    <property type="component" value="Unassembled WGS sequence"/>
</dbReference>